<keyword evidence="1" id="KW-1133">Transmembrane helix</keyword>
<evidence type="ECO:0000259" key="2">
    <source>
        <dbReference type="Pfam" id="PF13472"/>
    </source>
</evidence>
<gene>
    <name evidence="3" type="ORF">A3G33_09540</name>
</gene>
<proteinExistence type="predicted"/>
<accession>A0A1G1KWW6</accession>
<organism evidence="3 4">
    <name type="scientific">Candidatus Danuiimicrobium aquiferis</name>
    <dbReference type="NCBI Taxonomy" id="1801832"/>
    <lineage>
        <taxon>Bacteria</taxon>
        <taxon>Pseudomonadati</taxon>
        <taxon>Candidatus Omnitrophota</taxon>
        <taxon>Candidatus Danuiimicrobium</taxon>
    </lineage>
</organism>
<comment type="caution">
    <text evidence="3">The sequence shown here is derived from an EMBL/GenBank/DDBJ whole genome shotgun (WGS) entry which is preliminary data.</text>
</comment>
<keyword evidence="1" id="KW-0472">Membrane</keyword>
<protein>
    <recommendedName>
        <fullName evidence="2">SGNH hydrolase-type esterase domain-containing protein</fullName>
    </recommendedName>
</protein>
<evidence type="ECO:0000256" key="1">
    <source>
        <dbReference type="SAM" id="Phobius"/>
    </source>
</evidence>
<dbReference type="Pfam" id="PF13472">
    <property type="entry name" value="Lipase_GDSL_2"/>
    <property type="match status" value="1"/>
</dbReference>
<dbReference type="InterPro" id="IPR013830">
    <property type="entry name" value="SGNH_hydro"/>
</dbReference>
<dbReference type="CDD" id="cd00229">
    <property type="entry name" value="SGNH_hydrolase"/>
    <property type="match status" value="1"/>
</dbReference>
<feature type="transmembrane region" description="Helical" evidence="1">
    <location>
        <begin position="12"/>
        <end position="33"/>
    </location>
</feature>
<dbReference type="AlphaFoldDB" id="A0A1G1KWW6"/>
<dbReference type="EMBL" id="MHFR01000042">
    <property type="protein sequence ID" value="OGW97424.1"/>
    <property type="molecule type" value="Genomic_DNA"/>
</dbReference>
<dbReference type="Gene3D" id="3.40.50.1110">
    <property type="entry name" value="SGNH hydrolase"/>
    <property type="match status" value="1"/>
</dbReference>
<dbReference type="SUPFAM" id="SSF52266">
    <property type="entry name" value="SGNH hydrolase"/>
    <property type="match status" value="1"/>
</dbReference>
<keyword evidence="1" id="KW-0812">Transmembrane</keyword>
<name>A0A1G1KWW6_9BACT</name>
<sequence>MIKIRFPFKYLLVVVFSILIFLLVGEVLIRLYLHSRIIYDIEMSRYSMAAKADSPNSKIEHVHKPNVRGKFMGVHLRTNSDGLRDDEYPVGKTGKYRIIFLGDSLTLGWGVEEKDTFEKILESKLNQIRPTEILNFGIGNFNTEQEVNLFLEKGLKYEPDQAVLFYFINDAEPTPKKSKLWFLGYSQIITFYWSRMHAVINRFVPSTSFGGYYSNLYREDQPGWTQTMESFSALKKICAERSIKLQVVLLPELHYLKEYPFKKEYQQVSALLAALGIEHLDLTPFFKNIENPMELWVAKDDAHPNAKAHRLIAEDSFDMLSKPLQGKA</sequence>
<evidence type="ECO:0000313" key="4">
    <source>
        <dbReference type="Proteomes" id="UP000178187"/>
    </source>
</evidence>
<reference evidence="3 4" key="1">
    <citation type="journal article" date="2016" name="Nat. Commun.">
        <title>Thousands of microbial genomes shed light on interconnected biogeochemical processes in an aquifer system.</title>
        <authorList>
            <person name="Anantharaman K."/>
            <person name="Brown C.T."/>
            <person name="Hug L.A."/>
            <person name="Sharon I."/>
            <person name="Castelle C.J."/>
            <person name="Probst A.J."/>
            <person name="Thomas B.C."/>
            <person name="Singh A."/>
            <person name="Wilkins M.J."/>
            <person name="Karaoz U."/>
            <person name="Brodie E.L."/>
            <person name="Williams K.H."/>
            <person name="Hubbard S.S."/>
            <person name="Banfield J.F."/>
        </authorList>
    </citation>
    <scope>NUCLEOTIDE SEQUENCE [LARGE SCALE GENOMIC DNA]</scope>
</reference>
<feature type="domain" description="SGNH hydrolase-type esterase" evidence="2">
    <location>
        <begin position="100"/>
        <end position="311"/>
    </location>
</feature>
<dbReference type="Proteomes" id="UP000178187">
    <property type="component" value="Unassembled WGS sequence"/>
</dbReference>
<dbReference type="GO" id="GO:0016788">
    <property type="term" value="F:hydrolase activity, acting on ester bonds"/>
    <property type="evidence" value="ECO:0007669"/>
    <property type="project" value="UniProtKB-ARBA"/>
</dbReference>
<dbReference type="InterPro" id="IPR036514">
    <property type="entry name" value="SGNH_hydro_sf"/>
</dbReference>
<evidence type="ECO:0000313" key="3">
    <source>
        <dbReference type="EMBL" id="OGW97424.1"/>
    </source>
</evidence>